<evidence type="ECO:0000256" key="2">
    <source>
        <dbReference type="ARBA" id="ARBA00010736"/>
    </source>
</evidence>
<keyword evidence="6" id="KW-0808">Transferase</keyword>
<dbReference type="Pfam" id="PF00381">
    <property type="entry name" value="PTS-HPr"/>
    <property type="match status" value="1"/>
</dbReference>
<dbReference type="InterPro" id="IPR035895">
    <property type="entry name" value="HPr-like_sf"/>
</dbReference>
<evidence type="ECO:0000256" key="3">
    <source>
        <dbReference type="ARBA" id="ARBA00022490"/>
    </source>
</evidence>
<dbReference type="EC" id="2.7.11.-" evidence="6"/>
<evidence type="ECO:0000259" key="5">
    <source>
        <dbReference type="PROSITE" id="PS51350"/>
    </source>
</evidence>
<proteinExistence type="inferred from homology"/>
<evidence type="ECO:0000313" key="7">
    <source>
        <dbReference type="Proteomes" id="UP000315017"/>
    </source>
</evidence>
<dbReference type="OrthoDB" id="9809047at2"/>
<dbReference type="GO" id="GO:0016740">
    <property type="term" value="F:transferase activity"/>
    <property type="evidence" value="ECO:0007669"/>
    <property type="project" value="UniProtKB-KW"/>
</dbReference>
<feature type="domain" description="HPr" evidence="5">
    <location>
        <begin position="5"/>
        <end position="92"/>
    </location>
</feature>
<evidence type="ECO:0000313" key="6">
    <source>
        <dbReference type="EMBL" id="QDU30586.1"/>
    </source>
</evidence>
<dbReference type="AlphaFoldDB" id="A0A517YK46"/>
<dbReference type="CDD" id="cd00367">
    <property type="entry name" value="PTS-HPr_like"/>
    <property type="match status" value="1"/>
</dbReference>
<dbReference type="NCBIfam" id="TIGR01003">
    <property type="entry name" value="PTS_HPr_family"/>
    <property type="match status" value="1"/>
</dbReference>
<dbReference type="PROSITE" id="PS51350">
    <property type="entry name" value="PTS_HPR_DOM"/>
    <property type="match status" value="1"/>
</dbReference>
<dbReference type="PRINTS" id="PR00107">
    <property type="entry name" value="PHOSPHOCPHPR"/>
</dbReference>
<dbReference type="InterPro" id="IPR050399">
    <property type="entry name" value="HPr"/>
</dbReference>
<evidence type="ECO:0000256" key="4">
    <source>
        <dbReference type="ARBA" id="ARBA00022683"/>
    </source>
</evidence>
<sequence>MSETSAQRTVVVANTQGFHARPAHLFVKLAMSYKCKVQIRKGNQVIDGKSILDLLTLGAGNGTQLQLQATGADAEEAVEALAQLVEGGFGELNENGHEPAAN</sequence>
<dbReference type="PANTHER" id="PTHR33705:SF2">
    <property type="entry name" value="PHOSPHOCARRIER PROTEIN NPR"/>
    <property type="match status" value="1"/>
</dbReference>
<comment type="similarity">
    <text evidence="2">Belongs to the HPr family.</text>
</comment>
<gene>
    <name evidence="6" type="primary">ptsH</name>
    <name evidence="6" type="ORF">ETAA8_57320</name>
</gene>
<keyword evidence="4" id="KW-0598">Phosphotransferase system</keyword>
<dbReference type="Proteomes" id="UP000315017">
    <property type="component" value="Chromosome"/>
</dbReference>
<dbReference type="SUPFAM" id="SSF55594">
    <property type="entry name" value="HPr-like"/>
    <property type="match status" value="1"/>
</dbReference>
<name>A0A517YK46_9BACT</name>
<dbReference type="GO" id="GO:0009401">
    <property type="term" value="P:phosphoenolpyruvate-dependent sugar phosphotransferase system"/>
    <property type="evidence" value="ECO:0007669"/>
    <property type="project" value="UniProtKB-KW"/>
</dbReference>
<dbReference type="GO" id="GO:0005737">
    <property type="term" value="C:cytoplasm"/>
    <property type="evidence" value="ECO:0007669"/>
    <property type="project" value="UniProtKB-SubCell"/>
</dbReference>
<accession>A0A517YK46</accession>
<evidence type="ECO:0000256" key="1">
    <source>
        <dbReference type="ARBA" id="ARBA00004496"/>
    </source>
</evidence>
<dbReference type="InterPro" id="IPR000032">
    <property type="entry name" value="HPr-like"/>
</dbReference>
<dbReference type="EMBL" id="CP036274">
    <property type="protein sequence ID" value="QDU30586.1"/>
    <property type="molecule type" value="Genomic_DNA"/>
</dbReference>
<keyword evidence="7" id="KW-1185">Reference proteome</keyword>
<dbReference type="RefSeq" id="WP_145096319.1">
    <property type="nucleotide sequence ID" value="NZ_CP036274.1"/>
</dbReference>
<protein>
    <submittedName>
        <fullName evidence="6">Phosphocarrier protein HPr</fullName>
        <ecNumber evidence="6">2.7.11.-</ecNumber>
    </submittedName>
</protein>
<comment type="subcellular location">
    <subcellularLocation>
        <location evidence="1">Cytoplasm</location>
    </subcellularLocation>
</comment>
<dbReference type="KEGG" id="aagg:ETAA8_57320"/>
<organism evidence="6 7">
    <name type="scientific">Anatilimnocola aggregata</name>
    <dbReference type="NCBI Taxonomy" id="2528021"/>
    <lineage>
        <taxon>Bacteria</taxon>
        <taxon>Pseudomonadati</taxon>
        <taxon>Planctomycetota</taxon>
        <taxon>Planctomycetia</taxon>
        <taxon>Pirellulales</taxon>
        <taxon>Pirellulaceae</taxon>
        <taxon>Anatilimnocola</taxon>
    </lineage>
</organism>
<dbReference type="Gene3D" id="3.30.1340.10">
    <property type="entry name" value="HPr-like"/>
    <property type="match status" value="1"/>
</dbReference>
<reference evidence="6 7" key="1">
    <citation type="submission" date="2019-02" db="EMBL/GenBank/DDBJ databases">
        <title>Deep-cultivation of Planctomycetes and their phenomic and genomic characterization uncovers novel biology.</title>
        <authorList>
            <person name="Wiegand S."/>
            <person name="Jogler M."/>
            <person name="Boedeker C."/>
            <person name="Pinto D."/>
            <person name="Vollmers J."/>
            <person name="Rivas-Marin E."/>
            <person name="Kohn T."/>
            <person name="Peeters S.H."/>
            <person name="Heuer A."/>
            <person name="Rast P."/>
            <person name="Oberbeckmann S."/>
            <person name="Bunk B."/>
            <person name="Jeske O."/>
            <person name="Meyerdierks A."/>
            <person name="Storesund J.E."/>
            <person name="Kallscheuer N."/>
            <person name="Luecker S."/>
            <person name="Lage O.M."/>
            <person name="Pohl T."/>
            <person name="Merkel B.J."/>
            <person name="Hornburger P."/>
            <person name="Mueller R.-W."/>
            <person name="Bruemmer F."/>
            <person name="Labrenz M."/>
            <person name="Spormann A.M."/>
            <person name="Op den Camp H."/>
            <person name="Overmann J."/>
            <person name="Amann R."/>
            <person name="Jetten M.S.M."/>
            <person name="Mascher T."/>
            <person name="Medema M.H."/>
            <person name="Devos D.P."/>
            <person name="Kaster A.-K."/>
            <person name="Ovreas L."/>
            <person name="Rohde M."/>
            <person name="Galperin M.Y."/>
            <person name="Jogler C."/>
        </authorList>
    </citation>
    <scope>NUCLEOTIDE SEQUENCE [LARGE SCALE GENOMIC DNA]</scope>
    <source>
        <strain evidence="6 7">ETA_A8</strain>
    </source>
</reference>
<dbReference type="PANTHER" id="PTHR33705">
    <property type="entry name" value="PHOSPHOCARRIER PROTEIN HPR"/>
    <property type="match status" value="1"/>
</dbReference>
<keyword evidence="3" id="KW-0963">Cytoplasm</keyword>